<proteinExistence type="predicted"/>
<dbReference type="EMBL" id="UOEU01000325">
    <property type="protein sequence ID" value="VAW32138.1"/>
    <property type="molecule type" value="Genomic_DNA"/>
</dbReference>
<accession>A0A3B0UMW8</accession>
<sequence length="150" mass="17231">MQSVNESASEIVRQRLPRCFEPILDDPRWRGNLVDGQAEQLLAWGLQQVEQTAVHTQHLPDKEAHPLLEKDGTAVHLIMAGVNDLIGTIGKPLEFDLVDDVMTRLLKNLRWLTNRPLQPSNYRRVNQFNQARNAEEREAAFQHLLHLVQT</sequence>
<name>A0A3B0UMW8_9ZZZZ</name>
<reference evidence="1" key="1">
    <citation type="submission" date="2018-06" db="EMBL/GenBank/DDBJ databases">
        <authorList>
            <person name="Zhirakovskaya E."/>
        </authorList>
    </citation>
    <scope>NUCLEOTIDE SEQUENCE</scope>
</reference>
<dbReference type="AlphaFoldDB" id="A0A3B0UMW8"/>
<protein>
    <submittedName>
        <fullName evidence="1">Uncharacterized protein</fullName>
    </submittedName>
</protein>
<gene>
    <name evidence="1" type="ORF">MNBD_CHLOROFLEXI01-4198</name>
</gene>
<organism evidence="1">
    <name type="scientific">hydrothermal vent metagenome</name>
    <dbReference type="NCBI Taxonomy" id="652676"/>
    <lineage>
        <taxon>unclassified sequences</taxon>
        <taxon>metagenomes</taxon>
        <taxon>ecological metagenomes</taxon>
    </lineage>
</organism>
<evidence type="ECO:0000313" key="1">
    <source>
        <dbReference type="EMBL" id="VAW32138.1"/>
    </source>
</evidence>